<evidence type="ECO:0000256" key="3">
    <source>
        <dbReference type="ARBA" id="ARBA00022741"/>
    </source>
</evidence>
<keyword evidence="9" id="KW-0539">Nucleus</keyword>
<dbReference type="SUPFAM" id="SSF57850">
    <property type="entry name" value="RING/U-box"/>
    <property type="match status" value="1"/>
</dbReference>
<proteinExistence type="predicted"/>
<evidence type="ECO:0000259" key="15">
    <source>
        <dbReference type="PROSITE" id="PS51194"/>
    </source>
</evidence>
<dbReference type="InterPro" id="IPR002464">
    <property type="entry name" value="DNA/RNA_helicase_DEAH_CS"/>
</dbReference>
<dbReference type="Gene3D" id="3.40.50.10810">
    <property type="entry name" value="Tandem AAA-ATPase domain"/>
    <property type="match status" value="2"/>
</dbReference>
<evidence type="ECO:0000256" key="2">
    <source>
        <dbReference type="ARBA" id="ARBA00022723"/>
    </source>
</evidence>
<evidence type="ECO:0000313" key="16">
    <source>
        <dbReference type="EMBL" id="CAK9058097.1"/>
    </source>
</evidence>
<dbReference type="SMART" id="SM00184">
    <property type="entry name" value="RING"/>
    <property type="match status" value="1"/>
</dbReference>
<dbReference type="InterPro" id="IPR036957">
    <property type="entry name" value="Znf_PARP_sf"/>
</dbReference>
<dbReference type="SMART" id="SM01336">
    <property type="entry name" value="zf-PARP"/>
    <property type="match status" value="1"/>
</dbReference>
<keyword evidence="2" id="KW-0479">Metal-binding</keyword>
<dbReference type="PROSITE" id="PS50064">
    <property type="entry name" value="ZF_PARP_2"/>
    <property type="match status" value="1"/>
</dbReference>
<dbReference type="InterPro" id="IPR050628">
    <property type="entry name" value="SNF2_RAD54_helicase_TF"/>
</dbReference>
<dbReference type="InterPro" id="IPR038718">
    <property type="entry name" value="SNF2-like_sf"/>
</dbReference>
<evidence type="ECO:0000256" key="4">
    <source>
        <dbReference type="ARBA" id="ARBA00022771"/>
    </source>
</evidence>
<feature type="domain" description="Helicase C-terminal" evidence="15">
    <location>
        <begin position="1105"/>
        <end position="1265"/>
    </location>
</feature>
<evidence type="ECO:0000259" key="14">
    <source>
        <dbReference type="PROSITE" id="PS51192"/>
    </source>
</evidence>
<evidence type="ECO:0000256" key="1">
    <source>
        <dbReference type="ARBA" id="ARBA00004123"/>
    </source>
</evidence>
<dbReference type="InterPro" id="IPR013083">
    <property type="entry name" value="Znf_RING/FYVE/PHD"/>
</dbReference>
<dbReference type="Pfam" id="PF00271">
    <property type="entry name" value="Helicase_C"/>
    <property type="match status" value="1"/>
</dbReference>
<dbReference type="Gene3D" id="3.30.40.10">
    <property type="entry name" value="Zinc/RING finger domain, C3HC4 (zinc finger)"/>
    <property type="match status" value="1"/>
</dbReference>
<feature type="compositionally biased region" description="Polar residues" evidence="11">
    <location>
        <begin position="636"/>
        <end position="645"/>
    </location>
</feature>
<feature type="compositionally biased region" description="Basic and acidic residues" evidence="11">
    <location>
        <begin position="724"/>
        <end position="749"/>
    </location>
</feature>
<dbReference type="PROSITE" id="PS51194">
    <property type="entry name" value="HELICASE_CTER"/>
    <property type="match status" value="1"/>
</dbReference>
<evidence type="ECO:0000256" key="6">
    <source>
        <dbReference type="ARBA" id="ARBA00022806"/>
    </source>
</evidence>
<dbReference type="Pfam" id="PF00645">
    <property type="entry name" value="zf-PARP"/>
    <property type="match status" value="1"/>
</dbReference>
<dbReference type="PROSITE" id="PS00690">
    <property type="entry name" value="DEAH_ATP_HELICASE"/>
    <property type="match status" value="1"/>
</dbReference>
<dbReference type="PANTHER" id="PTHR45626:SF12">
    <property type="entry name" value="DNA REPAIR PROTEIN RAD16"/>
    <property type="match status" value="1"/>
</dbReference>
<dbReference type="SMART" id="SM00487">
    <property type="entry name" value="DEXDc"/>
    <property type="match status" value="1"/>
</dbReference>
<evidence type="ECO:0000256" key="8">
    <source>
        <dbReference type="ARBA" id="ARBA00022840"/>
    </source>
</evidence>
<name>A0ABP0N5D6_9DINO</name>
<sequence>FFRPEKCGLCLTMGGDGGQQLNYMQVELETSGAVEPDADAQRPGSNGDALKAFKRKLEDGLKAGVITDGKARRKAATAAEEKFKEQVAMERGLVRKLKAAKAEAGSKPEPKRIANDEVKNQEGSLKQIPKNKVGPKKIAGQTRASSSKVRPQSVKEPNMKQEPSGSSLHAPSENETQPAPIPKQAPQMEVGQSGQSHRADENLDGIVSLAMKARLPKRLGHCSYDAASRDWVPRGQANQVPKARRHLLLTGYTHQVEKSKTGAAACKRCGEKIAKTCLRVGYPVKDHRGEYGAIVNWFHSECARLDEMMVAYAKMGDAKLKKMVLGYDAMTKEERLQLREDLLSPAQMAPPDLPATQSVRQLPQHPAPKALKLPLLAFQAEGLGWMLEREADKSTRGGILADEMGMGKTLQTISLLLAGEVKGPTLVVCPAAAMLQWRNEILRFTEPGNLEVRLFYGTEKKDALSDLMDAKSIFLRRVVVLTTYQTLESDYRQQVNLTKVQCKWCGRLFQKAKLFYHQKYFCGPDAQRTEKQMKAQRKADYKDEAVKMMKIGGTATNITLNPLNAIRSAATSALRRRAKSTNRVSTPFPVSVLPDEAQEALRKGQDADSNISGDQHLSSAKEVATPLKRRSMGQGKPSSKCSPSPVTAPKRMKTTSTSAEPLEKPSSGWGRALKASSPSGVIELAPSEDGSDLELLQEEPCQNPLHESFKSEHPGASSKRAKTTKMEKMQESGQSSEKKAAEETAKASDEESSDEIDLSRSALYRTQWGRVVLDEAHRIKTRTNSTAQAAFALRVAGSRWCLSGTPLQNRVGEFWSIIRFLRFYPYAHYLCSKKGCGCVSLHYRFDPETSLCRKCGHTKMQHRSHFTKEVSNPIQKFGFCGAGKAAMEKLRTEVLDRILLRRTKVERAADVKLPALTVNIRKDMLSSQERDFYTAMYTQGRTQFDTYVESGTVLHNYAHVFDLIMRLRQAVDHPYLIIHGSLNSPDPAAGLIPTKSRGFTDICSLCQDDIEEKRAKATCGHAFHRDCLQEYLQQAPQLPSGGVGCPACFLPLTWAEEAEAEGDDDIVEEDTVAGDADKGPKIRGRGGRSSIMQKIKTSEFQSSTKIEALVQEIKKMESTDATSKALVFSQFTRFLELIEWRLKREGISAATVLGSMPIVSRNNIIVSFQTEPTLKVLLISLKAGGEGLNLQAADHIFLMDPWWNPAAEAQAIQRAHRIGQVRPVKALRLVAADTIEEKIIELQEKKQMVFDCTVGNSNQALQRLSAEDISFLFSN</sequence>
<gene>
    <name evidence="16" type="ORF">SCF082_LOCUS31038</name>
</gene>
<feature type="domain" description="Helicase ATP-binding" evidence="14">
    <location>
        <begin position="389"/>
        <end position="556"/>
    </location>
</feature>
<feature type="non-terminal residue" evidence="16">
    <location>
        <position position="1"/>
    </location>
</feature>
<keyword evidence="17" id="KW-1185">Reference proteome</keyword>
<keyword evidence="5" id="KW-0378">Hydrolase</keyword>
<feature type="compositionally biased region" description="Polar residues" evidence="11">
    <location>
        <begin position="161"/>
        <end position="177"/>
    </location>
</feature>
<feature type="domain" description="Helicase ATP-binding" evidence="14">
    <location>
        <begin position="747"/>
        <end position="824"/>
    </location>
</feature>
<dbReference type="InterPro" id="IPR014001">
    <property type="entry name" value="Helicase_ATP-bd"/>
</dbReference>
<dbReference type="InterPro" id="IPR027417">
    <property type="entry name" value="P-loop_NTPase"/>
</dbReference>
<dbReference type="PROSITE" id="PS00347">
    <property type="entry name" value="ZF_PARP_1"/>
    <property type="match status" value="1"/>
</dbReference>
<dbReference type="Pfam" id="PF00176">
    <property type="entry name" value="SNF2-rel_dom"/>
    <property type="match status" value="3"/>
</dbReference>
<keyword evidence="8" id="KW-0067">ATP-binding</keyword>
<dbReference type="SUPFAM" id="SSF57716">
    <property type="entry name" value="Glucocorticoid receptor-like (DNA-binding domain)"/>
    <property type="match status" value="1"/>
</dbReference>
<feature type="region of interest" description="Disordered" evidence="11">
    <location>
        <begin position="99"/>
        <end position="198"/>
    </location>
</feature>
<dbReference type="PANTHER" id="PTHR45626">
    <property type="entry name" value="TRANSCRIPTION TERMINATION FACTOR 2-RELATED"/>
    <property type="match status" value="1"/>
</dbReference>
<dbReference type="PROSITE" id="PS51192">
    <property type="entry name" value="HELICASE_ATP_BIND_1"/>
    <property type="match status" value="2"/>
</dbReference>
<accession>A0ABP0N5D6</accession>
<feature type="region of interest" description="Disordered" evidence="11">
    <location>
        <begin position="705"/>
        <end position="756"/>
    </location>
</feature>
<comment type="subcellular location">
    <subcellularLocation>
        <location evidence="1">Nucleus</location>
    </subcellularLocation>
</comment>
<comment type="caution">
    <text evidence="16">The sequence shown here is derived from an EMBL/GenBank/DDBJ whole genome shotgun (WGS) entry which is preliminary data.</text>
</comment>
<dbReference type="InterPro" id="IPR001650">
    <property type="entry name" value="Helicase_C-like"/>
</dbReference>
<dbReference type="Gene3D" id="3.30.1740.10">
    <property type="entry name" value="Zinc finger, PARP-type"/>
    <property type="match status" value="1"/>
</dbReference>
<keyword evidence="3" id="KW-0547">Nucleotide-binding</keyword>
<dbReference type="CDD" id="cd18793">
    <property type="entry name" value="SF2_C_SNF"/>
    <property type="match status" value="1"/>
</dbReference>
<dbReference type="InterPro" id="IPR000330">
    <property type="entry name" value="SNF2_N"/>
</dbReference>
<evidence type="ECO:0000313" key="17">
    <source>
        <dbReference type="Proteomes" id="UP001642464"/>
    </source>
</evidence>
<evidence type="ECO:0000256" key="5">
    <source>
        <dbReference type="ARBA" id="ARBA00022801"/>
    </source>
</evidence>
<feature type="domain" description="RING-type" evidence="13">
    <location>
        <begin position="1003"/>
        <end position="1048"/>
    </location>
</feature>
<dbReference type="PROSITE" id="PS50089">
    <property type="entry name" value="ZF_RING_2"/>
    <property type="match status" value="1"/>
</dbReference>
<keyword evidence="4 10" id="KW-0863">Zinc-finger</keyword>
<feature type="region of interest" description="Disordered" evidence="11">
    <location>
        <begin position="598"/>
        <end position="691"/>
    </location>
</feature>
<protein>
    <submittedName>
        <fullName evidence="16">ATP-dependent helicase rhp16 (DNA repair protein rhp16) (RAD16 homolog)</fullName>
    </submittedName>
</protein>
<reference evidence="16 17" key="1">
    <citation type="submission" date="2024-02" db="EMBL/GenBank/DDBJ databases">
        <authorList>
            <person name="Chen Y."/>
            <person name="Shah S."/>
            <person name="Dougan E. K."/>
            <person name="Thang M."/>
            <person name="Chan C."/>
        </authorList>
    </citation>
    <scope>NUCLEOTIDE SEQUENCE [LARGE SCALE GENOMIC DNA]</scope>
</reference>
<evidence type="ECO:0000256" key="10">
    <source>
        <dbReference type="PROSITE-ProRule" id="PRU00175"/>
    </source>
</evidence>
<feature type="domain" description="PARP-type" evidence="12">
    <location>
        <begin position="254"/>
        <end position="342"/>
    </location>
</feature>
<dbReference type="SUPFAM" id="SSF52540">
    <property type="entry name" value="P-loop containing nucleoside triphosphate hydrolases"/>
    <property type="match status" value="3"/>
</dbReference>
<dbReference type="Pfam" id="PF13639">
    <property type="entry name" value="zf-RING_2"/>
    <property type="match status" value="1"/>
</dbReference>
<dbReference type="InterPro" id="IPR001841">
    <property type="entry name" value="Znf_RING"/>
</dbReference>
<dbReference type="SMART" id="SM00490">
    <property type="entry name" value="HELICc"/>
    <property type="match status" value="1"/>
</dbReference>
<evidence type="ECO:0000259" key="12">
    <source>
        <dbReference type="PROSITE" id="PS50064"/>
    </source>
</evidence>
<evidence type="ECO:0000256" key="9">
    <source>
        <dbReference type="ARBA" id="ARBA00023242"/>
    </source>
</evidence>
<dbReference type="InterPro" id="IPR049730">
    <property type="entry name" value="SNF2/RAD54-like_C"/>
</dbReference>
<feature type="compositionally biased region" description="Basic and acidic residues" evidence="11">
    <location>
        <begin position="100"/>
        <end position="120"/>
    </location>
</feature>
<organism evidence="16 17">
    <name type="scientific">Durusdinium trenchii</name>
    <dbReference type="NCBI Taxonomy" id="1381693"/>
    <lineage>
        <taxon>Eukaryota</taxon>
        <taxon>Sar</taxon>
        <taxon>Alveolata</taxon>
        <taxon>Dinophyceae</taxon>
        <taxon>Suessiales</taxon>
        <taxon>Symbiodiniaceae</taxon>
        <taxon>Durusdinium</taxon>
    </lineage>
</organism>
<keyword evidence="6 16" id="KW-0347">Helicase</keyword>
<dbReference type="EMBL" id="CAXAMM010026036">
    <property type="protein sequence ID" value="CAK9058097.1"/>
    <property type="molecule type" value="Genomic_DNA"/>
</dbReference>
<evidence type="ECO:0000259" key="13">
    <source>
        <dbReference type="PROSITE" id="PS50089"/>
    </source>
</evidence>
<dbReference type="InterPro" id="IPR001510">
    <property type="entry name" value="Znf_PARP"/>
</dbReference>
<evidence type="ECO:0000256" key="7">
    <source>
        <dbReference type="ARBA" id="ARBA00022833"/>
    </source>
</evidence>
<evidence type="ECO:0000256" key="11">
    <source>
        <dbReference type="SAM" id="MobiDB-lite"/>
    </source>
</evidence>
<feature type="compositionally biased region" description="Polar residues" evidence="11">
    <location>
        <begin position="607"/>
        <end position="618"/>
    </location>
</feature>
<dbReference type="Proteomes" id="UP001642464">
    <property type="component" value="Unassembled WGS sequence"/>
</dbReference>
<dbReference type="Gene3D" id="3.40.50.300">
    <property type="entry name" value="P-loop containing nucleotide triphosphate hydrolases"/>
    <property type="match status" value="1"/>
</dbReference>
<dbReference type="GO" id="GO:0004386">
    <property type="term" value="F:helicase activity"/>
    <property type="evidence" value="ECO:0007669"/>
    <property type="project" value="UniProtKB-KW"/>
</dbReference>
<keyword evidence="7" id="KW-0862">Zinc</keyword>